<organism evidence="2 3">
    <name type="scientific">Yanshouia hominis</name>
    <dbReference type="NCBI Taxonomy" id="2763673"/>
    <lineage>
        <taxon>Bacteria</taxon>
        <taxon>Bacillati</taxon>
        <taxon>Bacillota</taxon>
        <taxon>Clostridia</taxon>
        <taxon>Eubacteriales</taxon>
        <taxon>Oscillospiraceae</taxon>
        <taxon>Yanshouia</taxon>
    </lineage>
</organism>
<gene>
    <name evidence="2" type="ORF">H8717_03485</name>
</gene>
<feature type="signal peptide" evidence="1">
    <location>
        <begin position="1"/>
        <end position="26"/>
    </location>
</feature>
<proteinExistence type="predicted"/>
<comment type="caution">
    <text evidence="2">The sequence shown here is derived from an EMBL/GenBank/DDBJ whole genome shotgun (WGS) entry which is preliminary data.</text>
</comment>
<reference evidence="2 3" key="1">
    <citation type="submission" date="2020-08" db="EMBL/GenBank/DDBJ databases">
        <title>Genome public.</title>
        <authorList>
            <person name="Liu C."/>
            <person name="Sun Q."/>
        </authorList>
    </citation>
    <scope>NUCLEOTIDE SEQUENCE [LARGE SCALE GENOMIC DNA]</scope>
    <source>
        <strain evidence="2 3">BX1</strain>
    </source>
</reference>
<keyword evidence="1" id="KW-0732">Signal</keyword>
<name>A0ABR7NGF8_9FIRM</name>
<evidence type="ECO:0000313" key="2">
    <source>
        <dbReference type="EMBL" id="MBC8575476.1"/>
    </source>
</evidence>
<protein>
    <submittedName>
        <fullName evidence="2">Uncharacterized protein</fullName>
    </submittedName>
</protein>
<keyword evidence="3" id="KW-1185">Reference proteome</keyword>
<feature type="chain" id="PRO_5047091496" evidence="1">
    <location>
        <begin position="27"/>
        <end position="85"/>
    </location>
</feature>
<evidence type="ECO:0000256" key="1">
    <source>
        <dbReference type="SAM" id="SignalP"/>
    </source>
</evidence>
<dbReference type="RefSeq" id="WP_262399106.1">
    <property type="nucleotide sequence ID" value="NZ_JACRTB010000005.1"/>
</dbReference>
<accession>A0ABR7NGF8</accession>
<evidence type="ECO:0000313" key="3">
    <source>
        <dbReference type="Proteomes" id="UP000658131"/>
    </source>
</evidence>
<sequence>MNNFTIHRRWAAIPLDLLLNPTASLAAKVLAAFLYHLDEGSHHLGGFSDSLNLTDDEISAALAELEGLGIVTFDEVNECYNISDY</sequence>
<dbReference type="Proteomes" id="UP000658131">
    <property type="component" value="Unassembled WGS sequence"/>
</dbReference>
<dbReference type="EMBL" id="JACRTB010000005">
    <property type="protein sequence ID" value="MBC8575476.1"/>
    <property type="molecule type" value="Genomic_DNA"/>
</dbReference>